<organism evidence="1 2">
    <name type="scientific">Rubrobacter tropicus</name>
    <dbReference type="NCBI Taxonomy" id="2653851"/>
    <lineage>
        <taxon>Bacteria</taxon>
        <taxon>Bacillati</taxon>
        <taxon>Actinomycetota</taxon>
        <taxon>Rubrobacteria</taxon>
        <taxon>Rubrobacterales</taxon>
        <taxon>Rubrobacteraceae</taxon>
        <taxon>Rubrobacter</taxon>
    </lineage>
</organism>
<dbReference type="InterPro" id="IPR032568">
    <property type="entry name" value="DUF4926"/>
</dbReference>
<protein>
    <submittedName>
        <fullName evidence="1">DUF4926 domain-containing protein</fullName>
    </submittedName>
</protein>
<evidence type="ECO:0000313" key="2">
    <source>
        <dbReference type="Proteomes" id="UP000501452"/>
    </source>
</evidence>
<evidence type="ECO:0000313" key="1">
    <source>
        <dbReference type="EMBL" id="QIN83983.1"/>
    </source>
</evidence>
<dbReference type="Proteomes" id="UP000501452">
    <property type="component" value="Chromosome"/>
</dbReference>
<dbReference type="KEGG" id="rub:GBA63_16010"/>
<dbReference type="Pfam" id="PF16277">
    <property type="entry name" value="DUF4926"/>
    <property type="match status" value="1"/>
</dbReference>
<dbReference type="EMBL" id="CP045119">
    <property type="protein sequence ID" value="QIN83983.1"/>
    <property type="molecule type" value="Genomic_DNA"/>
</dbReference>
<name>A0A6G8QC16_9ACTN</name>
<proteinExistence type="predicted"/>
<sequence>MSDAANVLDVVTLIEDLPERGLYRWQVGTVFEALAPDVFEVEFSDDEGRSYASLALSESRLLVLHYEPVQAG</sequence>
<gene>
    <name evidence="1" type="ORF">GBA63_16010</name>
</gene>
<reference evidence="1 2" key="1">
    <citation type="submission" date="2019-10" db="EMBL/GenBank/DDBJ databases">
        <title>Rubrobacter sp nov SCSIO 52090 isolated from a deep-sea sediment in the South China Sea.</title>
        <authorList>
            <person name="Chen R.W."/>
        </authorList>
    </citation>
    <scope>NUCLEOTIDE SEQUENCE [LARGE SCALE GENOMIC DNA]</scope>
    <source>
        <strain evidence="1 2">SCSIO 52909</strain>
    </source>
</reference>
<accession>A0A6G8QC16</accession>
<dbReference type="RefSeq" id="WP_166177756.1">
    <property type="nucleotide sequence ID" value="NZ_CP045119.1"/>
</dbReference>
<dbReference type="AlphaFoldDB" id="A0A6G8QC16"/>
<keyword evidence="2" id="KW-1185">Reference proteome</keyword>